<dbReference type="Pfam" id="PF00717">
    <property type="entry name" value="Peptidase_S24"/>
    <property type="match status" value="1"/>
</dbReference>
<accession>A0ABX3UUM2</accession>
<comment type="caution">
    <text evidence="5">The sequence shown here is derived from an EMBL/GenBank/DDBJ whole genome shotgun (WGS) entry which is preliminary data.</text>
</comment>
<dbReference type="CDD" id="cd00093">
    <property type="entry name" value="HTH_XRE"/>
    <property type="match status" value="1"/>
</dbReference>
<evidence type="ECO:0000313" key="5">
    <source>
        <dbReference type="EMBL" id="ORN01646.1"/>
    </source>
</evidence>
<dbReference type="Gene3D" id="1.10.260.40">
    <property type="entry name" value="lambda repressor-like DNA-binding domains"/>
    <property type="match status" value="1"/>
</dbReference>
<dbReference type="PROSITE" id="PS50943">
    <property type="entry name" value="HTH_CROC1"/>
    <property type="match status" value="1"/>
</dbReference>
<feature type="domain" description="HTH cro/C1-type" evidence="4">
    <location>
        <begin position="7"/>
        <end position="62"/>
    </location>
</feature>
<evidence type="ECO:0000256" key="2">
    <source>
        <dbReference type="ARBA" id="ARBA00023125"/>
    </source>
</evidence>
<name>A0ABX3UUM2_9GAMM</name>
<keyword evidence="1" id="KW-0805">Transcription regulation</keyword>
<keyword evidence="6" id="KW-1185">Reference proteome</keyword>
<dbReference type="Proteomes" id="UP000193785">
    <property type="component" value="Unassembled WGS sequence"/>
</dbReference>
<dbReference type="RefSeq" id="WP_084882722.1">
    <property type="nucleotide sequence ID" value="NZ_MLJJ01000007.1"/>
</dbReference>
<evidence type="ECO:0000256" key="3">
    <source>
        <dbReference type="ARBA" id="ARBA00023163"/>
    </source>
</evidence>
<evidence type="ECO:0000259" key="4">
    <source>
        <dbReference type="PROSITE" id="PS50943"/>
    </source>
</evidence>
<gene>
    <name evidence="5" type="ORF">HA46_05460</name>
</gene>
<reference evidence="5 6" key="1">
    <citation type="journal article" date="2017" name="Antonie Van Leeuwenhoek">
        <title>Phylogenomic resolution of the bacterial genus Pantoea and its relationship with Erwinia and Tatumella.</title>
        <authorList>
            <person name="Palmer M."/>
            <person name="Steenkamp E.T."/>
            <person name="Coetzee M.P."/>
            <person name="Chan W.Y."/>
            <person name="van Zyl E."/>
            <person name="De Maayer P."/>
            <person name="Coutinho T.A."/>
            <person name="Blom J."/>
            <person name="Smits T.H."/>
            <person name="Duffy B."/>
            <person name="Venter S.N."/>
        </authorList>
    </citation>
    <scope>NUCLEOTIDE SEQUENCE [LARGE SCALE GENOMIC DNA]</scope>
    <source>
        <strain evidence="5 6">LMG 5345</strain>
    </source>
</reference>
<dbReference type="InterPro" id="IPR001387">
    <property type="entry name" value="Cro/C1-type_HTH"/>
</dbReference>
<keyword evidence="2" id="KW-0238">DNA-binding</keyword>
<dbReference type="InterPro" id="IPR039418">
    <property type="entry name" value="LexA-like"/>
</dbReference>
<dbReference type="CDD" id="cd06529">
    <property type="entry name" value="S24_LexA-like"/>
    <property type="match status" value="1"/>
</dbReference>
<evidence type="ECO:0000313" key="6">
    <source>
        <dbReference type="Proteomes" id="UP000193785"/>
    </source>
</evidence>
<proteinExistence type="predicted"/>
<evidence type="ECO:0000256" key="1">
    <source>
        <dbReference type="ARBA" id="ARBA00023015"/>
    </source>
</evidence>
<dbReference type="PANTHER" id="PTHR40661">
    <property type="match status" value="1"/>
</dbReference>
<dbReference type="Gene3D" id="2.10.109.10">
    <property type="entry name" value="Umud Fragment, subunit A"/>
    <property type="match status" value="1"/>
</dbReference>
<dbReference type="SMART" id="SM00530">
    <property type="entry name" value="HTH_XRE"/>
    <property type="match status" value="1"/>
</dbReference>
<organism evidence="5 6">
    <name type="scientific">Pantoea septica</name>
    <dbReference type="NCBI Taxonomy" id="472695"/>
    <lineage>
        <taxon>Bacteria</taxon>
        <taxon>Pseudomonadati</taxon>
        <taxon>Pseudomonadota</taxon>
        <taxon>Gammaproteobacteria</taxon>
        <taxon>Enterobacterales</taxon>
        <taxon>Erwiniaceae</taxon>
        <taxon>Pantoea</taxon>
    </lineage>
</organism>
<dbReference type="InterPro" id="IPR010982">
    <property type="entry name" value="Lambda_DNA-bd_dom_sf"/>
</dbReference>
<dbReference type="InterPro" id="IPR036286">
    <property type="entry name" value="LexA/Signal_pep-like_sf"/>
</dbReference>
<dbReference type="EMBL" id="MLJJ01000007">
    <property type="protein sequence ID" value="ORN01646.1"/>
    <property type="molecule type" value="Genomic_DNA"/>
</dbReference>
<dbReference type="Pfam" id="PF01381">
    <property type="entry name" value="HTH_3"/>
    <property type="match status" value="1"/>
</dbReference>
<dbReference type="SUPFAM" id="SSF47413">
    <property type="entry name" value="lambda repressor-like DNA-binding domains"/>
    <property type="match status" value="1"/>
</dbReference>
<sequence>MNIGNRIRELRLARGLTMNDLADAVGVDQANISRLETGKQKSFTEQSLNKIANALNVSLGELFIPSDPKNTVYNNSKDMVKVIQGGDVYRVDLLDVNVSAGPGAFVGSDIIDIIRSIEYNTEHAKNFFGGKPATTVKMVNVRGDSMSGTIEPGDLVFVDVSVNQFDGDGIYVFGFDGKIHIKRLQMVPDKIVVISDNTRYRDWFIDESNEHRFYIFGKVMISQSQSFKRHG</sequence>
<dbReference type="InterPro" id="IPR015927">
    <property type="entry name" value="Peptidase_S24_S26A/B/C"/>
</dbReference>
<protein>
    <submittedName>
        <fullName evidence="5">Transcriptional regulator</fullName>
    </submittedName>
</protein>
<dbReference type="SUPFAM" id="SSF51306">
    <property type="entry name" value="LexA/Signal peptidase"/>
    <property type="match status" value="1"/>
</dbReference>
<dbReference type="PANTHER" id="PTHR40661:SF3">
    <property type="entry name" value="FELS-1 PROPHAGE TRANSCRIPTIONAL REGULATOR"/>
    <property type="match status" value="1"/>
</dbReference>
<keyword evidence="3" id="KW-0804">Transcription</keyword>